<dbReference type="Gene3D" id="3.90.1150.10">
    <property type="entry name" value="Aspartate Aminotransferase, domain 1"/>
    <property type="match status" value="1"/>
</dbReference>
<dbReference type="GO" id="GO:0006520">
    <property type="term" value="P:amino acid metabolic process"/>
    <property type="evidence" value="ECO:0007669"/>
    <property type="project" value="InterPro"/>
</dbReference>
<dbReference type="GO" id="GO:0005737">
    <property type="term" value="C:cytoplasm"/>
    <property type="evidence" value="ECO:0007669"/>
    <property type="project" value="TreeGrafter"/>
</dbReference>
<evidence type="ECO:0000256" key="6">
    <source>
        <dbReference type="RuleBase" id="RU000382"/>
    </source>
</evidence>
<keyword evidence="4 6" id="KW-0456">Lyase</keyword>
<organism evidence="7 8">
    <name type="scientific">Agrilus planipennis</name>
    <name type="common">Emerald ash borer</name>
    <name type="synonym">Agrilus marcopoli</name>
    <dbReference type="NCBI Taxonomy" id="224129"/>
    <lineage>
        <taxon>Eukaryota</taxon>
        <taxon>Metazoa</taxon>
        <taxon>Ecdysozoa</taxon>
        <taxon>Arthropoda</taxon>
        <taxon>Hexapoda</taxon>
        <taxon>Insecta</taxon>
        <taxon>Pterygota</taxon>
        <taxon>Neoptera</taxon>
        <taxon>Endopterygota</taxon>
        <taxon>Coleoptera</taxon>
        <taxon>Polyphaga</taxon>
        <taxon>Elateriformia</taxon>
        <taxon>Buprestoidea</taxon>
        <taxon>Buprestidae</taxon>
        <taxon>Agrilinae</taxon>
        <taxon>Agrilus</taxon>
    </lineage>
</organism>
<proteinExistence type="inferred from homology"/>
<keyword evidence="7" id="KW-1185">Reference proteome</keyword>
<reference evidence="8" key="1">
    <citation type="submission" date="2025-08" db="UniProtKB">
        <authorList>
            <consortium name="RefSeq"/>
        </authorList>
    </citation>
    <scope>IDENTIFICATION</scope>
    <source>
        <tissue evidence="8">Entire body</tissue>
    </source>
</reference>
<dbReference type="Gene3D" id="1.20.1340.10">
    <property type="entry name" value="dopa decarboxylase, N-terminal domain"/>
    <property type="match status" value="1"/>
</dbReference>
<dbReference type="GO" id="GO:0004058">
    <property type="term" value="F:aromatic-L-amino-acid decarboxylase activity"/>
    <property type="evidence" value="ECO:0007669"/>
    <property type="project" value="TreeGrafter"/>
</dbReference>
<dbReference type="OrthoDB" id="639767at2759"/>
<dbReference type="SUPFAM" id="SSF53383">
    <property type="entry name" value="PLP-dependent transferases"/>
    <property type="match status" value="1"/>
</dbReference>
<sequence length="504" mass="57311">MDSQQFREFGKAMVDYIANYSDTIRERKVLTSVEPGYLEKLIPGEAPQFGEKWQDVLRDVERVIMPGVTHWHSPNFHAYCPTANSFPAVVGEMLSAGIGCVGFNWEASPACTELEVMMMNWLGKLLHLPEEFLNCAGGNGGGVIQGSASESTLIALLTAKEKMVRTFKQKHPDMTENDIKGKLVAYTSDQANSSVEKAGILGSMKMRLLPADSDCILRGETLKKAIEEDRKKGLIPCYVVATLGTTGTCAFDNLEELGPICNEEDLWLHIDAAYAGSAFACPEYQHYMKGVKYATSFNFNPHKWLLVNSDCSALWVKNSKHLVDTFAVDRIYLKHKHEGVMPDYRHWQISLGRRFRALKLWFVMRIYGVEGIQKHIRTQIGLANYFEELVENDKRFEVSTKKLGLVCFRIKGKNILTEKLQQLLTERKNIYCIPCYFREKYVIRFVVCSRLTLKDDIDYAWNEICSQTAQVFEMDKNNCLEGPPAKKLKFEEDVLNNNAEIVED</sequence>
<dbReference type="Pfam" id="PF00282">
    <property type="entry name" value="Pyridoxal_deC"/>
    <property type="match status" value="1"/>
</dbReference>
<evidence type="ECO:0000313" key="8">
    <source>
        <dbReference type="RefSeq" id="XP_025829515.1"/>
    </source>
</evidence>
<comment type="similarity">
    <text evidence="2 6">Belongs to the group II decarboxylase family.</text>
</comment>
<dbReference type="InterPro" id="IPR002129">
    <property type="entry name" value="PyrdxlP-dep_de-COase"/>
</dbReference>
<dbReference type="Gene3D" id="3.40.640.10">
    <property type="entry name" value="Type I PLP-dependent aspartate aminotransferase-like (Major domain)"/>
    <property type="match status" value="1"/>
</dbReference>
<protein>
    <submittedName>
        <fullName evidence="8">Aromatic-L-amino-acid decarboxylase</fullName>
    </submittedName>
</protein>
<evidence type="ECO:0000256" key="5">
    <source>
        <dbReference type="PIRSR" id="PIRSR602129-50"/>
    </source>
</evidence>
<dbReference type="Proteomes" id="UP000192223">
    <property type="component" value="Unplaced"/>
</dbReference>
<evidence type="ECO:0000256" key="3">
    <source>
        <dbReference type="ARBA" id="ARBA00022898"/>
    </source>
</evidence>
<dbReference type="FunFam" id="1.20.1340.10:FF:000001">
    <property type="entry name" value="Histidine decarboxylase"/>
    <property type="match status" value="1"/>
</dbReference>
<dbReference type="InterPro" id="IPR015424">
    <property type="entry name" value="PyrdxlP-dep_Trfase"/>
</dbReference>
<evidence type="ECO:0000256" key="1">
    <source>
        <dbReference type="ARBA" id="ARBA00001933"/>
    </source>
</evidence>
<evidence type="ECO:0000256" key="2">
    <source>
        <dbReference type="ARBA" id="ARBA00009533"/>
    </source>
</evidence>
<dbReference type="FunCoup" id="A0A7F5QWK7">
    <property type="interactions" value="35"/>
</dbReference>
<dbReference type="GO" id="GO:0030170">
    <property type="term" value="F:pyridoxal phosphate binding"/>
    <property type="evidence" value="ECO:0007669"/>
    <property type="project" value="InterPro"/>
</dbReference>
<dbReference type="InterPro" id="IPR015422">
    <property type="entry name" value="PyrdxlP-dep_Trfase_small"/>
</dbReference>
<dbReference type="FunFam" id="3.40.640.10:FF:000025">
    <property type="entry name" value="Histidine decarboxylase"/>
    <property type="match status" value="1"/>
</dbReference>
<dbReference type="CDD" id="cd06450">
    <property type="entry name" value="DOPA_deC_like"/>
    <property type="match status" value="1"/>
</dbReference>
<dbReference type="InParanoid" id="A0A7F5QWK7"/>
<dbReference type="GO" id="GO:0019752">
    <property type="term" value="P:carboxylic acid metabolic process"/>
    <property type="evidence" value="ECO:0007669"/>
    <property type="project" value="InterPro"/>
</dbReference>
<evidence type="ECO:0000256" key="4">
    <source>
        <dbReference type="ARBA" id="ARBA00023239"/>
    </source>
</evidence>
<dbReference type="GO" id="GO:0006584">
    <property type="term" value="P:catecholamine metabolic process"/>
    <property type="evidence" value="ECO:0007669"/>
    <property type="project" value="TreeGrafter"/>
</dbReference>
<dbReference type="InterPro" id="IPR010977">
    <property type="entry name" value="Aromatic_deC"/>
</dbReference>
<gene>
    <name evidence="8" type="primary">LOC112904224</name>
</gene>
<dbReference type="AlphaFoldDB" id="A0A7F5QWK7"/>
<dbReference type="PANTHER" id="PTHR11999">
    <property type="entry name" value="GROUP II PYRIDOXAL-5-PHOSPHATE DECARBOXYLASE"/>
    <property type="match status" value="1"/>
</dbReference>
<dbReference type="PANTHER" id="PTHR11999:SF60">
    <property type="entry name" value="3,4-DIHYDROXYPHENYLACETALDEHYDE SYNTHASE"/>
    <property type="match status" value="1"/>
</dbReference>
<dbReference type="CTD" id="11700"/>
<dbReference type="KEGG" id="apln:112904224"/>
<feature type="modified residue" description="N6-(pyridoxal phosphate)lysine" evidence="5">
    <location>
        <position position="303"/>
    </location>
</feature>
<accession>A0A7F5QWK7</accession>
<keyword evidence="3 5" id="KW-0663">Pyridoxal phosphate</keyword>
<comment type="cofactor">
    <cofactor evidence="1 5 6">
        <name>pyridoxal 5'-phosphate</name>
        <dbReference type="ChEBI" id="CHEBI:597326"/>
    </cofactor>
</comment>
<name>A0A7F5QWK7_AGRPL</name>
<dbReference type="PRINTS" id="PR00800">
    <property type="entry name" value="YHDCRBOXLASE"/>
</dbReference>
<dbReference type="RefSeq" id="XP_025829515.1">
    <property type="nucleotide sequence ID" value="XM_025973730.1"/>
</dbReference>
<dbReference type="GeneID" id="112904224"/>
<dbReference type="InterPro" id="IPR015421">
    <property type="entry name" value="PyrdxlP-dep_Trfase_major"/>
</dbReference>
<evidence type="ECO:0000313" key="7">
    <source>
        <dbReference type="Proteomes" id="UP000192223"/>
    </source>
</evidence>